<protein>
    <submittedName>
        <fullName evidence="2">DegV family protein with EDD domain</fullName>
    </submittedName>
</protein>
<dbReference type="InterPro" id="IPR043168">
    <property type="entry name" value="DegV_C"/>
</dbReference>
<dbReference type="EMBL" id="QJJR01000010">
    <property type="protein sequence ID" value="PXW89167.1"/>
    <property type="molecule type" value="Genomic_DNA"/>
</dbReference>
<dbReference type="PANTHER" id="PTHR33434:SF2">
    <property type="entry name" value="FATTY ACID-BINDING PROTEIN TM_1468"/>
    <property type="match status" value="1"/>
</dbReference>
<keyword evidence="3" id="KW-1185">Reference proteome</keyword>
<evidence type="ECO:0000256" key="1">
    <source>
        <dbReference type="ARBA" id="ARBA00023121"/>
    </source>
</evidence>
<proteinExistence type="predicted"/>
<gene>
    <name evidence="2" type="ORF">DES38_11028</name>
</gene>
<dbReference type="AlphaFoldDB" id="A0A2V3W4E4"/>
<dbReference type="InterPro" id="IPR003797">
    <property type="entry name" value="DegV"/>
</dbReference>
<dbReference type="Gene3D" id="3.30.1180.10">
    <property type="match status" value="1"/>
</dbReference>
<dbReference type="PANTHER" id="PTHR33434">
    <property type="entry name" value="DEGV DOMAIN-CONTAINING PROTEIN DR_1986-RELATED"/>
    <property type="match status" value="1"/>
</dbReference>
<evidence type="ECO:0000313" key="2">
    <source>
        <dbReference type="EMBL" id="PXW89167.1"/>
    </source>
</evidence>
<accession>A0A2V3W4E4</accession>
<dbReference type="Gene3D" id="3.40.50.10170">
    <property type="match status" value="1"/>
</dbReference>
<reference evidence="2 3" key="1">
    <citation type="submission" date="2018-05" db="EMBL/GenBank/DDBJ databases">
        <title>Genomic Encyclopedia of Type Strains, Phase IV (KMG-IV): sequencing the most valuable type-strain genomes for metagenomic binning, comparative biology and taxonomic classification.</title>
        <authorList>
            <person name="Goeker M."/>
        </authorList>
    </citation>
    <scope>NUCLEOTIDE SEQUENCE [LARGE SCALE GENOMIC DNA]</scope>
    <source>
        <strain evidence="2 3">DSM 22440</strain>
    </source>
</reference>
<dbReference type="OrthoDB" id="5429275at2"/>
<dbReference type="SUPFAM" id="SSF82549">
    <property type="entry name" value="DAK1/DegV-like"/>
    <property type="match status" value="1"/>
</dbReference>
<comment type="caution">
    <text evidence="2">The sequence shown here is derived from an EMBL/GenBank/DDBJ whole genome shotgun (WGS) entry which is preliminary data.</text>
</comment>
<dbReference type="GO" id="GO:0008289">
    <property type="term" value="F:lipid binding"/>
    <property type="evidence" value="ECO:0007669"/>
    <property type="project" value="UniProtKB-KW"/>
</dbReference>
<dbReference type="NCBIfam" id="TIGR00762">
    <property type="entry name" value="DegV"/>
    <property type="match status" value="1"/>
</dbReference>
<evidence type="ECO:0000313" key="3">
    <source>
        <dbReference type="Proteomes" id="UP000247922"/>
    </source>
</evidence>
<dbReference type="PROSITE" id="PS51482">
    <property type="entry name" value="DEGV"/>
    <property type="match status" value="1"/>
</dbReference>
<name>A0A2V3W4E4_9BACI</name>
<dbReference type="InterPro" id="IPR050270">
    <property type="entry name" value="DegV_domain_contain"/>
</dbReference>
<dbReference type="RefSeq" id="WP_110251722.1">
    <property type="nucleotide sequence ID" value="NZ_QJJR01000010.1"/>
</dbReference>
<sequence>MKLQLMTDSGADLTKALQEKWDVNIISLFVLFGSEQFKSESLTTHDFLARITNTKTFPSSSAPSPQDYYDAFVATPADTPIVLVSVSSGVSASYNHALMGKTMLLEKEPNRIIHIIDSKAASSGMMLLLELAHELKEKDTPLEKIVETLNNRVPYLRTIFVLETLDNLIRGGRLDKVKGTVAKTLNVKLILHASHEGKIEVLEKVRGTKKATRRFVETIGEYIQDTKDKTFGLTHGNDPSRCEQFLSLIKERYQFKKIITAETGPVISAHAGQGAIVMSFFSDKAR</sequence>
<dbReference type="Pfam" id="PF02645">
    <property type="entry name" value="DegV"/>
    <property type="match status" value="1"/>
</dbReference>
<dbReference type="Proteomes" id="UP000247922">
    <property type="component" value="Unassembled WGS sequence"/>
</dbReference>
<keyword evidence="1" id="KW-0446">Lipid-binding</keyword>
<organism evidence="2 3">
    <name type="scientific">Streptohalobacillus salinus</name>
    <dbReference type="NCBI Taxonomy" id="621096"/>
    <lineage>
        <taxon>Bacteria</taxon>
        <taxon>Bacillati</taxon>
        <taxon>Bacillota</taxon>
        <taxon>Bacilli</taxon>
        <taxon>Bacillales</taxon>
        <taxon>Bacillaceae</taxon>
        <taxon>Streptohalobacillus</taxon>
    </lineage>
</organism>